<feature type="chain" id="PRO_5040264114" description="AB hydrolase-1 domain-containing protein" evidence="1">
    <location>
        <begin position="25"/>
        <end position="381"/>
    </location>
</feature>
<evidence type="ECO:0000256" key="1">
    <source>
        <dbReference type="SAM" id="SignalP"/>
    </source>
</evidence>
<dbReference type="SUPFAM" id="SSF53474">
    <property type="entry name" value="alpha/beta-Hydrolases"/>
    <property type="match status" value="1"/>
</dbReference>
<dbReference type="Gene3D" id="3.40.50.1820">
    <property type="entry name" value="alpha/beta hydrolase"/>
    <property type="match status" value="1"/>
</dbReference>
<evidence type="ECO:0008006" key="4">
    <source>
        <dbReference type="Google" id="ProtNLM"/>
    </source>
</evidence>
<sequence>MLQFTRLLTLVPTVFLLFPHAISASSPRLVSSRGSTLSGTITVGQNGTELFYTDSGPPASDSYVTFFAVHGLGFDEGIFQKVQALMQTSGARFVAINRRDYPHSTPYSAAEISVIINGTDSERTQFSTARGVELLTFMSQFIVQKGLSPISADGLTGGIVLIGWSLGNPLPLAAVGSIDKVPSSMQKQLASYMRGLIMQEPAPNILGLPTPAQNWAPLIDTSFPAVDQIPMFNIWVTSYFQQGDLSTRDLNQLSWVVPAVFREPSIFNMTPSQFNSIVLNGTNVVNDLLTVLNFGPQLLLNYQQSNFNTTIRNLLPSMRNSLICGDVSLAFSIAAFWDVEDDNEAAGGGFVSFDLVEGVNHFIHWDNPETAKNVYLASVER</sequence>
<accession>A0A9P5U3P3</accession>
<reference evidence="2" key="1">
    <citation type="submission" date="2020-11" db="EMBL/GenBank/DDBJ databases">
        <authorList>
            <consortium name="DOE Joint Genome Institute"/>
            <person name="Ahrendt S."/>
            <person name="Riley R."/>
            <person name="Andreopoulos W."/>
            <person name="Labutti K."/>
            <person name="Pangilinan J."/>
            <person name="Ruiz-Duenas F.J."/>
            <person name="Barrasa J.M."/>
            <person name="Sanchez-Garcia M."/>
            <person name="Camarero S."/>
            <person name="Miyauchi S."/>
            <person name="Serrano A."/>
            <person name="Linde D."/>
            <person name="Babiker R."/>
            <person name="Drula E."/>
            <person name="Ayuso-Fernandez I."/>
            <person name="Pacheco R."/>
            <person name="Padilla G."/>
            <person name="Ferreira P."/>
            <person name="Barriuso J."/>
            <person name="Kellner H."/>
            <person name="Castanera R."/>
            <person name="Alfaro M."/>
            <person name="Ramirez L."/>
            <person name="Pisabarro A.G."/>
            <person name="Kuo A."/>
            <person name="Tritt A."/>
            <person name="Lipzen A."/>
            <person name="He G."/>
            <person name="Yan M."/>
            <person name="Ng V."/>
            <person name="Cullen D."/>
            <person name="Martin F."/>
            <person name="Rosso M.-N."/>
            <person name="Henrissat B."/>
            <person name="Hibbett D."/>
            <person name="Martinez A.T."/>
            <person name="Grigoriev I.V."/>
        </authorList>
    </citation>
    <scope>NUCLEOTIDE SEQUENCE</scope>
    <source>
        <strain evidence="2">AH 40177</strain>
    </source>
</reference>
<proteinExistence type="predicted"/>
<gene>
    <name evidence="2" type="ORF">BDP27DRAFT_1331389</name>
</gene>
<dbReference type="OrthoDB" id="3251587at2759"/>
<dbReference type="InterPro" id="IPR029058">
    <property type="entry name" value="AB_hydrolase_fold"/>
</dbReference>
<keyword evidence="1" id="KW-0732">Signal</keyword>
<organism evidence="2 3">
    <name type="scientific">Rhodocollybia butyracea</name>
    <dbReference type="NCBI Taxonomy" id="206335"/>
    <lineage>
        <taxon>Eukaryota</taxon>
        <taxon>Fungi</taxon>
        <taxon>Dikarya</taxon>
        <taxon>Basidiomycota</taxon>
        <taxon>Agaricomycotina</taxon>
        <taxon>Agaricomycetes</taxon>
        <taxon>Agaricomycetidae</taxon>
        <taxon>Agaricales</taxon>
        <taxon>Marasmiineae</taxon>
        <taxon>Omphalotaceae</taxon>
        <taxon>Rhodocollybia</taxon>
    </lineage>
</organism>
<dbReference type="AlphaFoldDB" id="A0A9P5U3P3"/>
<evidence type="ECO:0000313" key="2">
    <source>
        <dbReference type="EMBL" id="KAF9065910.1"/>
    </source>
</evidence>
<name>A0A9P5U3P3_9AGAR</name>
<comment type="caution">
    <text evidence="2">The sequence shown here is derived from an EMBL/GenBank/DDBJ whole genome shotgun (WGS) entry which is preliminary data.</text>
</comment>
<feature type="signal peptide" evidence="1">
    <location>
        <begin position="1"/>
        <end position="24"/>
    </location>
</feature>
<evidence type="ECO:0000313" key="3">
    <source>
        <dbReference type="Proteomes" id="UP000772434"/>
    </source>
</evidence>
<dbReference type="EMBL" id="JADNRY010000096">
    <property type="protein sequence ID" value="KAF9065910.1"/>
    <property type="molecule type" value="Genomic_DNA"/>
</dbReference>
<keyword evidence="3" id="KW-1185">Reference proteome</keyword>
<protein>
    <recommendedName>
        <fullName evidence="4">AB hydrolase-1 domain-containing protein</fullName>
    </recommendedName>
</protein>
<dbReference type="Proteomes" id="UP000772434">
    <property type="component" value="Unassembled WGS sequence"/>
</dbReference>